<evidence type="ECO:0000259" key="4">
    <source>
        <dbReference type="SMART" id="SM00223"/>
    </source>
</evidence>
<dbReference type="RefSeq" id="XP_044661464.1">
    <property type="nucleotide sequence ID" value="XM_044805529.1"/>
</dbReference>
<dbReference type="AlphaFoldDB" id="A0A9P3CPJ0"/>
<proteinExistence type="predicted"/>
<dbReference type="EMBL" id="BOLY01000006">
    <property type="protein sequence ID" value="GIZ46977.1"/>
    <property type="molecule type" value="Genomic_DNA"/>
</dbReference>
<dbReference type="Gene3D" id="3.50.4.10">
    <property type="entry name" value="Hepatocyte Growth Factor"/>
    <property type="match status" value="4"/>
</dbReference>
<sequence>MRRRHSLFFQAFAFFFTHAVAQTTNNFTCPAANNTFVTDINGGQYRIACGSDPNPDGGTNTLVVADWNGCFNGCSRNATCTAFAYNGVANGAGNGTCTFKARNPNRGNTLRNRDWDPTYIGAVRQITSAYNPTCPAIDGTYVTDTSGAQYLVSCNSDTPSPEGSSGTTTVPNFNECFNRCSREPTCVAWTYRGPAIGPGSCAQKTNETGGITFIPSTDRFISGIRLAAVPPTSSDNYNCSSGGTTYTDASGVAYVTSCENEALPIAATSQQPGSSANDCWATCSSNVACTGWTFRATDAVSPTAGAGTCFYKGANAGGVGNGFYTRNNTLMISAIKAANYDPAQNRPRLNNFACPDVNGTIVTDADGSQYRMKCGDDTNPADTALTLFQTTANTFNGCFTSCTANSSCAAFTWNQVPTGNGICFFKPAPAGFRNGPYNAALVAAVRVAPSTTTNFTCPAVDGTVVTAFDGTQYRMKCGVDALPAGAAWTIYRTSVTDFNQCFASCSANATCDGFAYSGGTNGVGDGTCNFKGAPGGFRTTTTYNAGLVAAVRYVPGNNYTCTVGQRTLYSDLTGTTWITSCGDDTNLGSGINVSNKETSDGVNDCWASCAAAQRCVGFSFQGSDGVNYGTGLGQCYFKSANTDGSPTTFVAANNPRYVSSVKLANYAPLTSSYTCPTQQDLSTVTDANTGLPYVLRCGGDTAGTAFATFNATSGFNDCITQCTSDTRCTTWTYNGATNGAGPGTCALKSGNSTGFTSATGAGSQNRVAGIQQRAYDGSNGAIAATTVFPPAATQVATQIILVTTTILQPVPTTILSTISRLTTITSSVTVTATNVATLPDTTLRVTSAQVVPTTFVTLQAITITVSTITTQTIVTVVPTTIVQTLSAATTNLLATGINTATTTLRAVVTVTPVQSVQPTYTVTG</sequence>
<feature type="signal peptide" evidence="3">
    <location>
        <begin position="1"/>
        <end position="21"/>
    </location>
</feature>
<evidence type="ECO:0000256" key="1">
    <source>
        <dbReference type="ARBA" id="ARBA00022737"/>
    </source>
</evidence>
<reference evidence="5 6" key="1">
    <citation type="submission" date="2021-01" db="EMBL/GenBank/DDBJ databases">
        <title>Cercospora kikuchii MAFF 305040 whole genome shotgun sequence.</title>
        <authorList>
            <person name="Kashiwa T."/>
            <person name="Suzuki T."/>
        </authorList>
    </citation>
    <scope>NUCLEOTIDE SEQUENCE [LARGE SCALE GENOMIC DNA]</scope>
    <source>
        <strain evidence="5 6">MAFF 305040</strain>
    </source>
</reference>
<feature type="domain" description="Apple" evidence="4">
    <location>
        <begin position="154"/>
        <end position="227"/>
    </location>
</feature>
<name>A0A9P3CPJ0_9PEZI</name>
<dbReference type="GO" id="GO:0005576">
    <property type="term" value="C:extracellular region"/>
    <property type="evidence" value="ECO:0007669"/>
    <property type="project" value="InterPro"/>
</dbReference>
<keyword evidence="3" id="KW-0732">Signal</keyword>
<keyword evidence="2" id="KW-1015">Disulfide bond</keyword>
<keyword evidence="1" id="KW-0677">Repeat</keyword>
<dbReference type="GO" id="GO:0006508">
    <property type="term" value="P:proteolysis"/>
    <property type="evidence" value="ECO:0007669"/>
    <property type="project" value="InterPro"/>
</dbReference>
<feature type="chain" id="PRO_5040460339" description="Apple domain-containing protein" evidence="3">
    <location>
        <begin position="22"/>
        <end position="924"/>
    </location>
</feature>
<organism evidence="5 6">
    <name type="scientific">Cercospora kikuchii</name>
    <dbReference type="NCBI Taxonomy" id="84275"/>
    <lineage>
        <taxon>Eukaryota</taxon>
        <taxon>Fungi</taxon>
        <taxon>Dikarya</taxon>
        <taxon>Ascomycota</taxon>
        <taxon>Pezizomycotina</taxon>
        <taxon>Dothideomycetes</taxon>
        <taxon>Dothideomycetidae</taxon>
        <taxon>Mycosphaerellales</taxon>
        <taxon>Mycosphaerellaceae</taxon>
        <taxon>Cercospora</taxon>
    </lineage>
</organism>
<gene>
    <name evidence="5" type="ORF">CKM354_001007900</name>
</gene>
<dbReference type="InterPro" id="IPR003609">
    <property type="entry name" value="Pan_app"/>
</dbReference>
<keyword evidence="6" id="KW-1185">Reference proteome</keyword>
<accession>A0A9P3CPJ0</accession>
<dbReference type="OrthoDB" id="3944336at2759"/>
<dbReference type="InterPro" id="IPR000177">
    <property type="entry name" value="Apple"/>
</dbReference>
<comment type="caution">
    <text evidence="5">The sequence shown here is derived from an EMBL/GenBank/DDBJ whole genome shotgun (WGS) entry which is preliminary data.</text>
</comment>
<dbReference type="Pfam" id="PF14295">
    <property type="entry name" value="PAN_4"/>
    <property type="match status" value="7"/>
</dbReference>
<dbReference type="GeneID" id="68295654"/>
<evidence type="ECO:0000313" key="5">
    <source>
        <dbReference type="EMBL" id="GIZ46977.1"/>
    </source>
</evidence>
<evidence type="ECO:0000313" key="6">
    <source>
        <dbReference type="Proteomes" id="UP000825890"/>
    </source>
</evidence>
<evidence type="ECO:0000256" key="2">
    <source>
        <dbReference type="ARBA" id="ARBA00023157"/>
    </source>
</evidence>
<dbReference type="Proteomes" id="UP000825890">
    <property type="component" value="Unassembled WGS sequence"/>
</dbReference>
<evidence type="ECO:0000256" key="3">
    <source>
        <dbReference type="SAM" id="SignalP"/>
    </source>
</evidence>
<dbReference type="SMART" id="SM00223">
    <property type="entry name" value="APPLE"/>
    <property type="match status" value="1"/>
</dbReference>
<protein>
    <recommendedName>
        <fullName evidence="4">Apple domain-containing protein</fullName>
    </recommendedName>
</protein>